<comment type="cofactor">
    <cofactor evidence="1">
        <name>[3Fe-4S] cluster</name>
        <dbReference type="ChEBI" id="CHEBI:21137"/>
    </cofactor>
</comment>
<keyword evidence="4" id="KW-0249">Electron transport</keyword>
<evidence type="ECO:0000256" key="1">
    <source>
        <dbReference type="ARBA" id="ARBA00001927"/>
    </source>
</evidence>
<evidence type="ECO:0000256" key="6">
    <source>
        <dbReference type="ARBA" id="ARBA00023014"/>
    </source>
</evidence>
<reference evidence="9 10" key="1">
    <citation type="journal article" date="2008" name="Int. J. Syst. Evol. Microbiol.">
        <title>Nocardioides daphniae sp. nov., isolated from Daphnia cucullata (Crustacea: Cladocera).</title>
        <authorList>
            <person name="Toth E.M."/>
            <person name="Keki Z."/>
            <person name="Homonnay Z.G."/>
            <person name="Borsodi A.K."/>
            <person name="Marialigeti K."/>
            <person name="Schumann P."/>
        </authorList>
    </citation>
    <scope>NUCLEOTIDE SEQUENCE [LARGE SCALE GENOMIC DNA]</scope>
    <source>
        <strain evidence="9 10">JCM 16608</strain>
    </source>
</reference>
<keyword evidence="7" id="KW-0003">3Fe-4S</keyword>
<reference evidence="8" key="2">
    <citation type="journal article" date="2014" name="Int. J. Syst. Evol. Microbiol.">
        <title>Complete genome of a new Firmicutes species belonging to the dominant human colonic microbiota ('Ruminococcus bicirculans') reveals two chromosomes and a selective capacity to utilize plant glucans.</title>
        <authorList>
            <consortium name="NISC Comparative Sequencing Program"/>
            <person name="Wegmann U."/>
            <person name="Louis P."/>
            <person name="Goesmann A."/>
            <person name="Henrissat B."/>
            <person name="Duncan S.H."/>
            <person name="Flint H.J."/>
        </authorList>
    </citation>
    <scope>NUCLEOTIDE SEQUENCE</scope>
    <source>
        <strain evidence="8">CCM 7403</strain>
    </source>
</reference>
<dbReference type="EMBL" id="CP038462">
    <property type="protein sequence ID" value="QCC76445.1"/>
    <property type="molecule type" value="Genomic_DNA"/>
</dbReference>
<protein>
    <submittedName>
        <fullName evidence="9">Ferredoxin</fullName>
    </submittedName>
</protein>
<reference evidence="11" key="3">
    <citation type="journal article" date="2019" name="Int. J. Syst. Evol. Microbiol.">
        <title>The Global Catalogue of Microorganisms (GCM) 10K type strain sequencing project: providing services to taxonomists for standard genome sequencing and annotation.</title>
        <authorList>
            <consortium name="The Broad Institute Genomics Platform"/>
            <consortium name="The Broad Institute Genome Sequencing Center for Infectious Disease"/>
            <person name="Wu L."/>
            <person name="Ma J."/>
        </authorList>
    </citation>
    <scope>NUCLEOTIDE SEQUENCE [LARGE SCALE GENOMIC DNA]</scope>
    <source>
        <strain evidence="11">CCM 7403</strain>
    </source>
</reference>
<dbReference type="Pfam" id="PF13459">
    <property type="entry name" value="Fer4_15"/>
    <property type="match status" value="1"/>
</dbReference>
<evidence type="ECO:0000313" key="9">
    <source>
        <dbReference type="EMBL" id="QCC76445.1"/>
    </source>
</evidence>
<sequence>MKVVADLDKCQGHGLCRMSAPDVYDVTVDEGQVIVKFDGEIPAELEDAAALGVDSCPEIALTIED</sequence>
<dbReference type="KEGG" id="ndp:E2C04_03030"/>
<evidence type="ECO:0000256" key="4">
    <source>
        <dbReference type="ARBA" id="ARBA00022982"/>
    </source>
</evidence>
<evidence type="ECO:0000256" key="2">
    <source>
        <dbReference type="ARBA" id="ARBA00022448"/>
    </source>
</evidence>
<organism evidence="9 10">
    <name type="scientific">Nocardioides daphniae</name>
    <dbReference type="NCBI Taxonomy" id="402297"/>
    <lineage>
        <taxon>Bacteria</taxon>
        <taxon>Bacillati</taxon>
        <taxon>Actinomycetota</taxon>
        <taxon>Actinomycetes</taxon>
        <taxon>Propionibacteriales</taxon>
        <taxon>Nocardioidaceae</taxon>
        <taxon>Nocardioides</taxon>
    </lineage>
</organism>
<gene>
    <name evidence="8" type="primary">fer</name>
    <name evidence="9" type="ORF">E2C04_03030</name>
    <name evidence="8" type="ORF">GCM10007231_01800</name>
</gene>
<evidence type="ECO:0000313" key="10">
    <source>
        <dbReference type="Proteomes" id="UP000297025"/>
    </source>
</evidence>
<keyword evidence="11" id="KW-1185">Reference proteome</keyword>
<proteinExistence type="predicted"/>
<evidence type="ECO:0000313" key="8">
    <source>
        <dbReference type="EMBL" id="GGD06691.1"/>
    </source>
</evidence>
<evidence type="ECO:0000256" key="3">
    <source>
        <dbReference type="ARBA" id="ARBA00022723"/>
    </source>
</evidence>
<keyword evidence="3" id="KW-0479">Metal-binding</keyword>
<keyword evidence="5" id="KW-0408">Iron</keyword>
<dbReference type="OrthoDB" id="9803319at2"/>
<dbReference type="SUPFAM" id="SSF54862">
    <property type="entry name" value="4Fe-4S ferredoxins"/>
    <property type="match status" value="1"/>
</dbReference>
<reference evidence="9" key="4">
    <citation type="submission" date="2019-03" db="EMBL/GenBank/DDBJ databases">
        <authorList>
            <person name="Huang Y."/>
        </authorList>
    </citation>
    <scope>NUCLEOTIDE SEQUENCE</scope>
    <source>
        <strain evidence="9">JCM 16608</strain>
    </source>
</reference>
<keyword evidence="2" id="KW-0813">Transport</keyword>
<dbReference type="InterPro" id="IPR051269">
    <property type="entry name" value="Fe-S_cluster_ET"/>
</dbReference>
<dbReference type="PANTHER" id="PTHR36923:SF3">
    <property type="entry name" value="FERREDOXIN"/>
    <property type="match status" value="1"/>
</dbReference>
<dbReference type="Proteomes" id="UP000630594">
    <property type="component" value="Unassembled WGS sequence"/>
</dbReference>
<dbReference type="RefSeq" id="WP_135831494.1">
    <property type="nucleotide sequence ID" value="NZ_BMCK01000001.1"/>
</dbReference>
<dbReference type="GO" id="GO:0046872">
    <property type="term" value="F:metal ion binding"/>
    <property type="evidence" value="ECO:0007669"/>
    <property type="project" value="UniProtKB-KW"/>
</dbReference>
<accession>A0A4P7UAZ1</accession>
<evidence type="ECO:0000256" key="7">
    <source>
        <dbReference type="ARBA" id="ARBA00023291"/>
    </source>
</evidence>
<evidence type="ECO:0000313" key="11">
    <source>
        <dbReference type="Proteomes" id="UP000630594"/>
    </source>
</evidence>
<evidence type="ECO:0000256" key="5">
    <source>
        <dbReference type="ARBA" id="ARBA00023004"/>
    </source>
</evidence>
<reference evidence="8" key="5">
    <citation type="submission" date="2024-05" db="EMBL/GenBank/DDBJ databases">
        <authorList>
            <person name="Sun Q."/>
            <person name="Sedlacek I."/>
        </authorList>
    </citation>
    <scope>NUCLEOTIDE SEQUENCE</scope>
    <source>
        <strain evidence="8">CCM 7403</strain>
    </source>
</reference>
<dbReference type="AlphaFoldDB" id="A0A4P7UAZ1"/>
<dbReference type="GO" id="GO:0051538">
    <property type="term" value="F:3 iron, 4 sulfur cluster binding"/>
    <property type="evidence" value="ECO:0007669"/>
    <property type="project" value="UniProtKB-KW"/>
</dbReference>
<dbReference type="Proteomes" id="UP000297025">
    <property type="component" value="Chromosome"/>
</dbReference>
<keyword evidence="6" id="KW-0411">Iron-sulfur</keyword>
<dbReference type="EMBL" id="BMCK01000001">
    <property type="protein sequence ID" value="GGD06691.1"/>
    <property type="molecule type" value="Genomic_DNA"/>
</dbReference>
<dbReference type="Gene3D" id="3.30.70.20">
    <property type="match status" value="1"/>
</dbReference>
<name>A0A4P7UAZ1_9ACTN</name>
<dbReference type="PANTHER" id="PTHR36923">
    <property type="entry name" value="FERREDOXIN"/>
    <property type="match status" value="1"/>
</dbReference>